<keyword evidence="3" id="KW-1185">Reference proteome</keyword>
<proteinExistence type="predicted"/>
<evidence type="ECO:0000259" key="1">
    <source>
        <dbReference type="Pfam" id="PF00148"/>
    </source>
</evidence>
<accession>A0A1M7G603</accession>
<dbReference type="SUPFAM" id="SSF53807">
    <property type="entry name" value="Helical backbone' metal receptor"/>
    <property type="match status" value="1"/>
</dbReference>
<dbReference type="Gene3D" id="3.40.50.1980">
    <property type="entry name" value="Nitrogenase molybdenum iron protein domain"/>
    <property type="match status" value="1"/>
</dbReference>
<dbReference type="PANTHER" id="PTHR42956:SF1">
    <property type="entry name" value="NITROGENASE IRON-MOLYBDENUM COFACTOR BIOSYNTHESIS PROTEIN NIFE"/>
    <property type="match status" value="1"/>
</dbReference>
<dbReference type="STRING" id="1120996.SAMN02746066_00844"/>
<dbReference type="EMBL" id="FRCP01000006">
    <property type="protein sequence ID" value="SHM11518.1"/>
    <property type="molecule type" value="Genomic_DNA"/>
</dbReference>
<evidence type="ECO:0000313" key="3">
    <source>
        <dbReference type="Proteomes" id="UP000184038"/>
    </source>
</evidence>
<organism evidence="2 3">
    <name type="scientific">Anaerosporobacter mobilis DSM 15930</name>
    <dbReference type="NCBI Taxonomy" id="1120996"/>
    <lineage>
        <taxon>Bacteria</taxon>
        <taxon>Bacillati</taxon>
        <taxon>Bacillota</taxon>
        <taxon>Clostridia</taxon>
        <taxon>Lachnospirales</taxon>
        <taxon>Lachnospiraceae</taxon>
        <taxon>Anaerosporobacter</taxon>
    </lineage>
</organism>
<dbReference type="OrthoDB" id="9767044at2"/>
<dbReference type="InterPro" id="IPR049939">
    <property type="entry name" value="NifE-like"/>
</dbReference>
<dbReference type="Gene3D" id="3.40.50.12380">
    <property type="entry name" value="Nitrogenase MoFe cofactor biosynthesis protein NifE, C-terminal"/>
    <property type="match status" value="1"/>
</dbReference>
<dbReference type="GO" id="GO:0016491">
    <property type="term" value="F:oxidoreductase activity"/>
    <property type="evidence" value="ECO:0007669"/>
    <property type="project" value="InterPro"/>
</dbReference>
<dbReference type="AlphaFoldDB" id="A0A1M7G603"/>
<dbReference type="PANTHER" id="PTHR42956">
    <property type="entry name" value="NITROGENASE IRON-MOLYBDENUM COFACTOR BIOSYNTHESIS PROTEIN NIFE"/>
    <property type="match status" value="1"/>
</dbReference>
<dbReference type="Proteomes" id="UP000184038">
    <property type="component" value="Unassembled WGS sequence"/>
</dbReference>
<reference evidence="2 3" key="1">
    <citation type="submission" date="2016-11" db="EMBL/GenBank/DDBJ databases">
        <authorList>
            <person name="Jaros S."/>
            <person name="Januszkiewicz K."/>
            <person name="Wedrychowicz H."/>
        </authorList>
    </citation>
    <scope>NUCLEOTIDE SEQUENCE [LARGE SCALE GENOMIC DNA]</scope>
    <source>
        <strain evidence="2 3">DSM 15930</strain>
    </source>
</reference>
<evidence type="ECO:0000313" key="2">
    <source>
        <dbReference type="EMBL" id="SHM11518.1"/>
    </source>
</evidence>
<dbReference type="InterPro" id="IPR000510">
    <property type="entry name" value="Nase/OxRdtase_comp1"/>
</dbReference>
<dbReference type="RefSeq" id="WP_073283340.1">
    <property type="nucleotide sequence ID" value="NZ_FRCP01000006.1"/>
</dbReference>
<gene>
    <name evidence="2" type="ORF">SAMN02746066_00844</name>
</gene>
<protein>
    <submittedName>
        <fullName evidence="2">Nitrogenase molybdenum-iron protein alpha chain</fullName>
    </submittedName>
</protein>
<dbReference type="Pfam" id="PF00148">
    <property type="entry name" value="Oxidored_nitro"/>
    <property type="match status" value="1"/>
</dbReference>
<sequence>MGVLDERKLVAREKRNSTITAYYGQVENLREDLEVSEIRQRIRTFSQTTSDELIVALDLLSTIQDIAVVVHGATGCSASMIGYQFRNARQFKKDGAISSDRSTWYSTNLDERDTIMGGDEKLRIVIERAYNDHKPNVIFVVGTCVVAINNDDMSSVVLELQEELEIPIIVIDTDGFKSKAGINGSDIVLHGIGKYLISQNATDKQIRQVNIISTTLNYKTKKELHRIFDKLGLKANVIPRYATIDEIQKANKSIASMALNGEEAEVLLQGLEEIGIPAITAQAPIGTPAISKWLNELGKHLEIQDEIEIFIREEEKNVQSYIASQPLKGEKVYIDLPASLAKSIVELVEDLGGEVVGITIPFVDVSNKESLKSLKKEAYIQVGDGQLFELANIFSKNQVTFYIAEKAIGDFVSKQGVIPIPIGNKNIFFYQGIKTFVNSIHRAKRSVSYTRYISEDAVNPYANTWTKKSTNWYIKQEVK</sequence>
<feature type="domain" description="Nitrogenase/oxidoreductase component 1" evidence="1">
    <location>
        <begin position="60"/>
        <end position="420"/>
    </location>
</feature>
<name>A0A1M7G603_9FIRM</name>